<dbReference type="GeneID" id="35595818"/>
<feature type="chain" id="PRO_5013951600" evidence="1">
    <location>
        <begin position="24"/>
        <end position="424"/>
    </location>
</feature>
<accession>A0A2D3UMZ2</accession>
<gene>
    <name evidence="2" type="ORF">RCC_00425</name>
</gene>
<protein>
    <submittedName>
        <fullName evidence="2">Uncharacterized protein</fullName>
    </submittedName>
</protein>
<evidence type="ECO:0000313" key="3">
    <source>
        <dbReference type="Proteomes" id="UP000225277"/>
    </source>
</evidence>
<dbReference type="STRING" id="112498.A0A2D3UMZ2"/>
<sequence>MKGTTRLLCCIIVLLFSSPFVSATIGFGTCKRCLPIAIHDAPGVGFDLTASYGSVPTPCVATSKAHMCDRVASVNLYDGPKKDTVGTMKDIVKVEASQEYKDLIVRLSTAPAPGQGFVGSAKRWFNELVGYSNSKDVAILSTLIAQLKNSTEVELGVDLRKIVVTHPRFPALTAENMGNAIKLAGLQSWLHGPNDNHAPNQLSENRAALAAHGFNLCQEEGSWMICIEKMEVEVGEVNVYFASLSNDTLYTSWDRYLQPFEYIGDHEPHFFDSRSGLKTMAKHHSDESYWTSIRDKLVPWDIEGPISHVFVGGEAAMMPEFRKAVHDALANFTVLDFHDDGMGNNTIKPVPPLYAASRGGALLARWRQEAPIGCWEARECAGRRAQEREGFSVEEVVFDKLHFWTGGEVRKLELLSSYNMSSDD</sequence>
<keyword evidence="3" id="KW-1185">Reference proteome</keyword>
<feature type="signal peptide" evidence="1">
    <location>
        <begin position="1"/>
        <end position="23"/>
    </location>
</feature>
<dbReference type="OrthoDB" id="3649884at2759"/>
<evidence type="ECO:0000313" key="2">
    <source>
        <dbReference type="EMBL" id="CZT14448.1"/>
    </source>
</evidence>
<keyword evidence="1" id="KW-0732">Signal</keyword>
<proteinExistence type="predicted"/>
<name>A0A2D3UMZ2_9PEZI</name>
<dbReference type="EMBL" id="FJUY01000001">
    <property type="protein sequence ID" value="CZT14448.1"/>
    <property type="molecule type" value="Genomic_DNA"/>
</dbReference>
<dbReference type="AlphaFoldDB" id="A0A2D3UMZ2"/>
<dbReference type="RefSeq" id="XP_023621345.1">
    <property type="nucleotide sequence ID" value="XM_023765577.1"/>
</dbReference>
<organism evidence="2 3">
    <name type="scientific">Ramularia collo-cygni</name>
    <dbReference type="NCBI Taxonomy" id="112498"/>
    <lineage>
        <taxon>Eukaryota</taxon>
        <taxon>Fungi</taxon>
        <taxon>Dikarya</taxon>
        <taxon>Ascomycota</taxon>
        <taxon>Pezizomycotina</taxon>
        <taxon>Dothideomycetes</taxon>
        <taxon>Dothideomycetidae</taxon>
        <taxon>Mycosphaerellales</taxon>
        <taxon>Mycosphaerellaceae</taxon>
        <taxon>Ramularia</taxon>
    </lineage>
</organism>
<reference evidence="2 3" key="1">
    <citation type="submission" date="2016-03" db="EMBL/GenBank/DDBJ databases">
        <authorList>
            <person name="Ploux O."/>
        </authorList>
    </citation>
    <scope>NUCLEOTIDE SEQUENCE [LARGE SCALE GENOMIC DNA]</scope>
    <source>
        <strain evidence="2 3">URUG2</strain>
    </source>
</reference>
<evidence type="ECO:0000256" key="1">
    <source>
        <dbReference type="SAM" id="SignalP"/>
    </source>
</evidence>
<dbReference type="Proteomes" id="UP000225277">
    <property type="component" value="Unassembled WGS sequence"/>
</dbReference>